<evidence type="ECO:0000313" key="2">
    <source>
        <dbReference type="EMBL" id="CAB4152778.1"/>
    </source>
</evidence>
<sequence length="163" mass="18226">MLTLLSTLISFLAGGLPKLLGFFQDRADKKHEMAMAQLQIERELELRKAGFEAQQRVEEIKVEGQAIEAEASERAALYAHDIAIGQGASQWMVNLRSGVRPVLTYGFFLLFAFVEIGGFVYAWHRDIAFDVLIAKLWDADTQIIFASIISFHFGGRAFKGGKD</sequence>
<dbReference type="EMBL" id="LR796580">
    <property type="protein sequence ID" value="CAB4152778.1"/>
    <property type="molecule type" value="Genomic_DNA"/>
</dbReference>
<evidence type="ECO:0000256" key="1">
    <source>
        <dbReference type="SAM" id="Phobius"/>
    </source>
</evidence>
<protein>
    <recommendedName>
        <fullName evidence="7">Holin of 3TMs, for gene-transfer release</fullName>
    </recommendedName>
</protein>
<accession>A0A6J5SNL1</accession>
<evidence type="ECO:0000313" key="5">
    <source>
        <dbReference type="EMBL" id="CAB4215548.1"/>
    </source>
</evidence>
<keyword evidence="1" id="KW-1133">Transmembrane helix</keyword>
<feature type="transmembrane region" description="Helical" evidence="1">
    <location>
        <begin position="102"/>
        <end position="123"/>
    </location>
</feature>
<dbReference type="EMBL" id="LR797426">
    <property type="protein sequence ID" value="CAB4215548.1"/>
    <property type="molecule type" value="Genomic_DNA"/>
</dbReference>
<dbReference type="EMBL" id="LR798412">
    <property type="protein sequence ID" value="CAB5229893.1"/>
    <property type="molecule type" value="Genomic_DNA"/>
</dbReference>
<keyword evidence="1" id="KW-0472">Membrane</keyword>
<evidence type="ECO:0008006" key="7">
    <source>
        <dbReference type="Google" id="ProtNLM"/>
    </source>
</evidence>
<evidence type="ECO:0000313" key="4">
    <source>
        <dbReference type="EMBL" id="CAB4202556.1"/>
    </source>
</evidence>
<keyword evidence="1" id="KW-0812">Transmembrane</keyword>
<evidence type="ECO:0000313" key="6">
    <source>
        <dbReference type="EMBL" id="CAB5229893.1"/>
    </source>
</evidence>
<proteinExistence type="predicted"/>
<dbReference type="EMBL" id="LR797051">
    <property type="protein sequence ID" value="CAB4184000.1"/>
    <property type="molecule type" value="Genomic_DNA"/>
</dbReference>
<evidence type="ECO:0000313" key="3">
    <source>
        <dbReference type="EMBL" id="CAB4184000.1"/>
    </source>
</evidence>
<dbReference type="EMBL" id="LR797320">
    <property type="protein sequence ID" value="CAB4202556.1"/>
    <property type="molecule type" value="Genomic_DNA"/>
</dbReference>
<reference evidence="5" key="1">
    <citation type="submission" date="2020-05" db="EMBL/GenBank/DDBJ databases">
        <authorList>
            <person name="Chiriac C."/>
            <person name="Salcher M."/>
            <person name="Ghai R."/>
            <person name="Kavagutti S V."/>
        </authorList>
    </citation>
    <scope>NUCLEOTIDE SEQUENCE</scope>
</reference>
<organism evidence="5">
    <name type="scientific">uncultured Caudovirales phage</name>
    <dbReference type="NCBI Taxonomy" id="2100421"/>
    <lineage>
        <taxon>Viruses</taxon>
        <taxon>Duplodnaviria</taxon>
        <taxon>Heunggongvirae</taxon>
        <taxon>Uroviricota</taxon>
        <taxon>Caudoviricetes</taxon>
        <taxon>Peduoviridae</taxon>
        <taxon>Maltschvirus</taxon>
        <taxon>Maltschvirus maltsch</taxon>
    </lineage>
</organism>
<name>A0A6J5SNL1_9CAUD</name>
<gene>
    <name evidence="3" type="ORF">UFOVP1108_27</name>
    <name evidence="4" type="ORF">UFOVP1377_31</name>
    <name evidence="5" type="ORF">UFOVP1472_20</name>
    <name evidence="6" type="ORF">UFOVP1559_18</name>
    <name evidence="2" type="ORF">UFOVP604_27</name>
</gene>